<accession>A0A0F9N8T5</accession>
<comment type="caution">
    <text evidence="1">The sequence shown here is derived from an EMBL/GenBank/DDBJ whole genome shotgun (WGS) entry which is preliminary data.</text>
</comment>
<dbReference type="AlphaFoldDB" id="A0A0F9N8T5"/>
<organism evidence="1">
    <name type="scientific">marine sediment metagenome</name>
    <dbReference type="NCBI Taxonomy" id="412755"/>
    <lineage>
        <taxon>unclassified sequences</taxon>
        <taxon>metagenomes</taxon>
        <taxon>ecological metagenomes</taxon>
    </lineage>
</organism>
<dbReference type="EMBL" id="LAZR01003827">
    <property type="protein sequence ID" value="KKN14334.1"/>
    <property type="molecule type" value="Genomic_DNA"/>
</dbReference>
<name>A0A0F9N8T5_9ZZZZ</name>
<gene>
    <name evidence="1" type="ORF">LCGC14_0997190</name>
</gene>
<protein>
    <submittedName>
        <fullName evidence="1">Uncharacterized protein</fullName>
    </submittedName>
</protein>
<proteinExistence type="predicted"/>
<evidence type="ECO:0000313" key="1">
    <source>
        <dbReference type="EMBL" id="KKN14334.1"/>
    </source>
</evidence>
<reference evidence="1" key="1">
    <citation type="journal article" date="2015" name="Nature">
        <title>Complex archaea that bridge the gap between prokaryotes and eukaryotes.</title>
        <authorList>
            <person name="Spang A."/>
            <person name="Saw J.H."/>
            <person name="Jorgensen S.L."/>
            <person name="Zaremba-Niedzwiedzka K."/>
            <person name="Martijn J."/>
            <person name="Lind A.E."/>
            <person name="van Eijk R."/>
            <person name="Schleper C."/>
            <person name="Guy L."/>
            <person name="Ettema T.J."/>
        </authorList>
    </citation>
    <scope>NUCLEOTIDE SEQUENCE</scope>
</reference>
<sequence length="48" mass="5892">MSEKEILYDLRLEEKLEHTKLQIWINEELQIQPPKFHNLIVTNFRKKG</sequence>